<dbReference type="PANTHER" id="PTHR45655:SF13">
    <property type="entry name" value="SOLUBLE GUANYLATE CYCLASE GCY-32-RELATED"/>
    <property type="match status" value="1"/>
</dbReference>
<accession>A0ABW3IJN5</accession>
<comment type="caution">
    <text evidence="2">The sequence shown here is derived from an EMBL/GenBank/DDBJ whole genome shotgun (WGS) entry which is preliminary data.</text>
</comment>
<dbReference type="PANTHER" id="PTHR45655">
    <property type="entry name" value="GUANYLATE CYCLASE SOLUBLE SUBUNIT BETA-2"/>
    <property type="match status" value="1"/>
</dbReference>
<organism evidence="2 3">
    <name type="scientific">Tropicimonas aquimaris</name>
    <dbReference type="NCBI Taxonomy" id="914152"/>
    <lineage>
        <taxon>Bacteria</taxon>
        <taxon>Pseudomonadati</taxon>
        <taxon>Pseudomonadota</taxon>
        <taxon>Alphaproteobacteria</taxon>
        <taxon>Rhodobacterales</taxon>
        <taxon>Roseobacteraceae</taxon>
        <taxon>Tropicimonas</taxon>
    </lineage>
</organism>
<dbReference type="EMBL" id="JBHTJT010000005">
    <property type="protein sequence ID" value="MFD0978308.1"/>
    <property type="molecule type" value="Genomic_DNA"/>
</dbReference>
<sequence length="199" mass="22181">MHGLINRSIQCFVRDTYGVERWLSIAEAVGIGPEGFEAMLVYDDALGNALLREVVLQLDKPEEMVLEDVGTYLVSHENTEAIRRLLRFGGETFADFLHSLDDLPDRAKLAVADLELPELELTDEDEANFTLHVRGVHPGFAFVLVGVLRTMADDYGALVLLDQHREGDGNMAVRIGVLDSSFAEGRRFSLARRPQQVIT</sequence>
<evidence type="ECO:0000313" key="3">
    <source>
        <dbReference type="Proteomes" id="UP001597108"/>
    </source>
</evidence>
<evidence type="ECO:0000313" key="2">
    <source>
        <dbReference type="EMBL" id="MFD0978308.1"/>
    </source>
</evidence>
<protein>
    <submittedName>
        <fullName evidence="2">Heme NO-binding domain-containing protein</fullName>
    </submittedName>
</protein>
<evidence type="ECO:0000259" key="1">
    <source>
        <dbReference type="Pfam" id="PF07700"/>
    </source>
</evidence>
<name>A0ABW3IJN5_9RHOB</name>
<gene>
    <name evidence="2" type="ORF">ACFQ2S_01475</name>
</gene>
<dbReference type="Proteomes" id="UP001597108">
    <property type="component" value="Unassembled WGS sequence"/>
</dbReference>
<dbReference type="Gene3D" id="3.90.1520.10">
    <property type="entry name" value="H-NOX domain"/>
    <property type="match status" value="1"/>
</dbReference>
<feature type="domain" description="Heme NO-binding" evidence="1">
    <location>
        <begin position="2"/>
        <end position="156"/>
    </location>
</feature>
<reference evidence="3" key="1">
    <citation type="journal article" date="2019" name="Int. J. Syst. Evol. Microbiol.">
        <title>The Global Catalogue of Microorganisms (GCM) 10K type strain sequencing project: providing services to taxonomists for standard genome sequencing and annotation.</title>
        <authorList>
            <consortium name="The Broad Institute Genomics Platform"/>
            <consortium name="The Broad Institute Genome Sequencing Center for Infectious Disease"/>
            <person name="Wu L."/>
            <person name="Ma J."/>
        </authorList>
    </citation>
    <scope>NUCLEOTIDE SEQUENCE [LARGE SCALE GENOMIC DNA]</scope>
    <source>
        <strain evidence="3">CCUG 60524</strain>
    </source>
</reference>
<dbReference type="Pfam" id="PF07700">
    <property type="entry name" value="HNOB"/>
    <property type="match status" value="1"/>
</dbReference>
<dbReference type="InterPro" id="IPR024096">
    <property type="entry name" value="NO_sig/Golgi_transp_ligand-bd"/>
</dbReference>
<proteinExistence type="predicted"/>
<dbReference type="SUPFAM" id="SSF111126">
    <property type="entry name" value="Ligand-binding domain in the NO signalling and Golgi transport"/>
    <property type="match status" value="1"/>
</dbReference>
<dbReference type="RefSeq" id="WP_386072112.1">
    <property type="nucleotide sequence ID" value="NZ_JBHTJT010000005.1"/>
</dbReference>
<dbReference type="InterPro" id="IPR038158">
    <property type="entry name" value="H-NOX_domain_sf"/>
</dbReference>
<keyword evidence="3" id="KW-1185">Reference proteome</keyword>
<dbReference type="InterPro" id="IPR011644">
    <property type="entry name" value="Heme_NO-bd"/>
</dbReference>